<dbReference type="CDD" id="cd01389">
    <property type="entry name" value="HMG-box_ROX1-like"/>
    <property type="match status" value="1"/>
</dbReference>
<dbReference type="InParanoid" id="F7VSU7"/>
<keyword evidence="4" id="KW-0539">Nucleus</keyword>
<dbReference type="AlphaFoldDB" id="F7VSU7"/>
<evidence type="ECO:0000256" key="4">
    <source>
        <dbReference type="PROSITE-ProRule" id="PRU00267"/>
    </source>
</evidence>
<name>F7VSU7_SORMK</name>
<dbReference type="PROSITE" id="PS50118">
    <property type="entry name" value="HMG_BOX_2"/>
    <property type="match status" value="1"/>
</dbReference>
<organism evidence="6 7">
    <name type="scientific">Sordaria macrospora (strain ATCC MYA-333 / DSM 997 / K(L3346) / K-hell)</name>
    <dbReference type="NCBI Taxonomy" id="771870"/>
    <lineage>
        <taxon>Eukaryota</taxon>
        <taxon>Fungi</taxon>
        <taxon>Dikarya</taxon>
        <taxon>Ascomycota</taxon>
        <taxon>Pezizomycotina</taxon>
        <taxon>Sordariomycetes</taxon>
        <taxon>Sordariomycetidae</taxon>
        <taxon>Sordariales</taxon>
        <taxon>Sordariaceae</taxon>
        <taxon>Sordaria</taxon>
    </lineage>
</organism>
<keyword evidence="2 4" id="KW-0238">DNA-binding</keyword>
<evidence type="ECO:0000256" key="3">
    <source>
        <dbReference type="ARBA" id="ARBA00023163"/>
    </source>
</evidence>
<comment type="caution">
    <text evidence="6">The sequence shown here is derived from an EMBL/GenBank/DDBJ whole genome shotgun (WGS) entry which is preliminary data.</text>
</comment>
<keyword evidence="7" id="KW-1185">Reference proteome</keyword>
<evidence type="ECO:0000313" key="6">
    <source>
        <dbReference type="EMBL" id="CCC08764.1"/>
    </source>
</evidence>
<dbReference type="RefSeq" id="XP_003347105.1">
    <property type="nucleotide sequence ID" value="XM_003347057.1"/>
</dbReference>
<dbReference type="KEGG" id="smp:10804601"/>
<dbReference type="EMBL" id="CABT02000006">
    <property type="protein sequence ID" value="CCC08764.1"/>
    <property type="molecule type" value="Genomic_DNA"/>
</dbReference>
<dbReference type="PANTHER" id="PTHR10270:SF161">
    <property type="entry name" value="SEX-DETERMINING REGION Y PROTEIN"/>
    <property type="match status" value="1"/>
</dbReference>
<accession>F7VSU7</accession>
<dbReference type="GeneID" id="10804601"/>
<evidence type="ECO:0000313" key="7">
    <source>
        <dbReference type="Proteomes" id="UP000001881"/>
    </source>
</evidence>
<dbReference type="InterPro" id="IPR050140">
    <property type="entry name" value="SRY-related_HMG-box_TF-like"/>
</dbReference>
<dbReference type="STRING" id="771870.F7VSU7"/>
<dbReference type="Pfam" id="PF00505">
    <property type="entry name" value="HMG_box"/>
    <property type="match status" value="1"/>
</dbReference>
<sequence>MEDNLMHPAPTSAELRATMAWSRISNQLGHWNDRKIIAIPLSDFTIAHPDIHAGIVAEYKKATGEEGMFARDTEALEIMLLGPVKLFKPDSVVVEGNLFWDPKGIHAEAPKQQQKKKAKIPRPPNAYILYRKDHHRQIREQNPGLHNNEISVIVGNMWRDEQPHIRDKYFSMANEIKARLLLDNPDYRYNPRRSQDIRRRVSPYLKIKLLNYDGNGNLLWGTVNAEDAALIRTHFHGVVRVEETDEGCRIVCRPVAGSRKLRAANVDTWMPRYTVDATPISEEDEAA</sequence>
<evidence type="ECO:0000259" key="5">
    <source>
        <dbReference type="PROSITE" id="PS50118"/>
    </source>
</evidence>
<dbReference type="InterPro" id="IPR009071">
    <property type="entry name" value="HMG_box_dom"/>
</dbReference>
<evidence type="ECO:0000256" key="1">
    <source>
        <dbReference type="ARBA" id="ARBA00023015"/>
    </source>
</evidence>
<gene>
    <name evidence="6" type="primary">Smta1</name>
    <name evidence="6" type="ORF">SMAC_05404</name>
</gene>
<dbReference type="SMART" id="SM00398">
    <property type="entry name" value="HMG"/>
    <property type="match status" value="1"/>
</dbReference>
<dbReference type="GO" id="GO:0000978">
    <property type="term" value="F:RNA polymerase II cis-regulatory region sequence-specific DNA binding"/>
    <property type="evidence" value="ECO:0007669"/>
    <property type="project" value="TreeGrafter"/>
</dbReference>
<reference evidence="6 7" key="1">
    <citation type="journal article" date="2010" name="PLoS Genet.">
        <title>De novo assembly of a 40 Mb eukaryotic genome from short sequence reads: Sordaria macrospora, a model organism for fungal morphogenesis.</title>
        <authorList>
            <person name="Nowrousian M."/>
            <person name="Stajich J."/>
            <person name="Chu M."/>
            <person name="Engh I."/>
            <person name="Espagne E."/>
            <person name="Halliday K."/>
            <person name="Kamerewerd J."/>
            <person name="Kempken F."/>
            <person name="Knab B."/>
            <person name="Kuo H.C."/>
            <person name="Osiewacz H.D."/>
            <person name="Poeggeler S."/>
            <person name="Read N."/>
            <person name="Seiler S."/>
            <person name="Smith K."/>
            <person name="Zickler D."/>
            <person name="Kueck U."/>
            <person name="Freitag M."/>
        </authorList>
    </citation>
    <scope>NUCLEOTIDE SEQUENCE [LARGE SCALE GENOMIC DNA]</scope>
    <source>
        <strain evidence="7">ATCC MYA-333 / DSM 997 / K(L3346) / K-hell</strain>
        <tissue evidence="6">Mycelium</tissue>
    </source>
</reference>
<dbReference type="FunFam" id="1.10.30.10:FF:000041">
    <property type="entry name" value="HMG box family protein"/>
    <property type="match status" value="1"/>
</dbReference>
<evidence type="ECO:0000256" key="2">
    <source>
        <dbReference type="ARBA" id="ARBA00023125"/>
    </source>
</evidence>
<dbReference type="InterPro" id="IPR036910">
    <property type="entry name" value="HMG_box_dom_sf"/>
</dbReference>
<dbReference type="GO" id="GO:0030154">
    <property type="term" value="P:cell differentiation"/>
    <property type="evidence" value="ECO:0007669"/>
    <property type="project" value="TreeGrafter"/>
</dbReference>
<dbReference type="PANTHER" id="PTHR10270">
    <property type="entry name" value="SOX TRANSCRIPTION FACTOR"/>
    <property type="match status" value="1"/>
</dbReference>
<keyword evidence="1" id="KW-0805">Transcription regulation</keyword>
<dbReference type="HOGENOM" id="CLU_970332_0_0_1"/>
<dbReference type="eggNOG" id="KOG0527">
    <property type="taxonomic scope" value="Eukaryota"/>
</dbReference>
<dbReference type="SUPFAM" id="SSF47095">
    <property type="entry name" value="HMG-box"/>
    <property type="match status" value="1"/>
</dbReference>
<dbReference type="GO" id="GO:0005634">
    <property type="term" value="C:nucleus"/>
    <property type="evidence" value="ECO:0007669"/>
    <property type="project" value="UniProtKB-UniRule"/>
</dbReference>
<protein>
    <submittedName>
        <fullName evidence="6">Mating type gene, alpha domain transcription factor</fullName>
    </submittedName>
</protein>
<dbReference type="Gene3D" id="1.10.30.10">
    <property type="entry name" value="High mobility group box domain"/>
    <property type="match status" value="1"/>
</dbReference>
<feature type="domain" description="HMG box" evidence="5">
    <location>
        <begin position="120"/>
        <end position="188"/>
    </location>
</feature>
<dbReference type="GO" id="GO:0001228">
    <property type="term" value="F:DNA-binding transcription activator activity, RNA polymerase II-specific"/>
    <property type="evidence" value="ECO:0007669"/>
    <property type="project" value="TreeGrafter"/>
</dbReference>
<dbReference type="VEuPathDB" id="FungiDB:SMAC_05404"/>
<proteinExistence type="predicted"/>
<keyword evidence="3" id="KW-0804">Transcription</keyword>
<dbReference type="Proteomes" id="UP000001881">
    <property type="component" value="Unassembled WGS sequence"/>
</dbReference>
<dbReference type="OrthoDB" id="6247875at2759"/>
<feature type="DNA-binding region" description="HMG box" evidence="4">
    <location>
        <begin position="120"/>
        <end position="188"/>
    </location>
</feature>